<proteinExistence type="inferred from homology"/>
<dbReference type="PRINTS" id="PR00081">
    <property type="entry name" value="GDHRDH"/>
</dbReference>
<protein>
    <submittedName>
        <fullName evidence="3">SDR family oxidoreductase</fullName>
    </submittedName>
</protein>
<dbReference type="PANTHER" id="PTHR42760:SF5">
    <property type="entry name" value="2-DEHYDRO-3-DEOXY-D-GLUCONATE 5-DEHYDROGENASE"/>
    <property type="match status" value="1"/>
</dbReference>
<evidence type="ECO:0000313" key="3">
    <source>
        <dbReference type="EMBL" id="XCC62029.1"/>
    </source>
</evidence>
<dbReference type="InterPro" id="IPR002347">
    <property type="entry name" value="SDR_fam"/>
</dbReference>
<dbReference type="InterPro" id="IPR020904">
    <property type="entry name" value="Sc_DH/Rdtase_CS"/>
</dbReference>
<dbReference type="GO" id="GO:0016616">
    <property type="term" value="F:oxidoreductase activity, acting on the CH-OH group of donors, NAD or NADP as acceptor"/>
    <property type="evidence" value="ECO:0007669"/>
    <property type="project" value="TreeGrafter"/>
</dbReference>
<name>A0AAU8A7L7_9FIRM</name>
<dbReference type="InterPro" id="IPR036291">
    <property type="entry name" value="NAD(P)-bd_dom_sf"/>
</dbReference>
<accession>A0AAU8A7L7</accession>
<dbReference type="GO" id="GO:0008206">
    <property type="term" value="P:bile acid metabolic process"/>
    <property type="evidence" value="ECO:0007669"/>
    <property type="project" value="UniProtKB-ARBA"/>
</dbReference>
<sequence length="241" mass="25886">MELFDIAGKRALVTGGSRGIGLALARMLRDAGAKVAVFFHTTRVREEGLLPVPCDLLDAGDTRRAFREAVRLLGGLDILVNAAGLHKRDDAEHFPADEWEEIIQVNVVSAFRVCQLAGREMIAQGSGKIVNICSVRSVIAGERSSAYSASKAALLQMTRALAKEWGKYHINVNGLAPGYILTDMTAAAMNDPETGGQLLSHTPLGRFGEMEDLRGALLFLCSRASDYVTGILLPVDGGFIC</sequence>
<dbReference type="AlphaFoldDB" id="A0AAU8A7L7"/>
<dbReference type="Pfam" id="PF13561">
    <property type="entry name" value="adh_short_C2"/>
    <property type="match status" value="1"/>
</dbReference>
<gene>
    <name evidence="3" type="ORF">PUP29_10930</name>
</gene>
<dbReference type="PRINTS" id="PR00080">
    <property type="entry name" value="SDRFAMILY"/>
</dbReference>
<dbReference type="PANTHER" id="PTHR42760">
    <property type="entry name" value="SHORT-CHAIN DEHYDROGENASES/REDUCTASES FAMILY MEMBER"/>
    <property type="match status" value="1"/>
</dbReference>
<reference evidence="3" key="1">
    <citation type="submission" date="2023-02" db="EMBL/GenBank/DDBJ databases">
        <title>Gut commensal Christensenella minuta modulates host metabolism via a new class of secondary bile acids.</title>
        <authorList>
            <person name="Liu C."/>
        </authorList>
    </citation>
    <scope>NUCLEOTIDE SEQUENCE</scope>
    <source>
        <strain evidence="3">CA70</strain>
    </source>
</reference>
<dbReference type="PROSITE" id="PS00061">
    <property type="entry name" value="ADH_SHORT"/>
    <property type="match status" value="1"/>
</dbReference>
<dbReference type="FunFam" id="3.40.50.720:FF:000084">
    <property type="entry name" value="Short-chain dehydrogenase reductase"/>
    <property type="match status" value="1"/>
</dbReference>
<dbReference type="EMBL" id="CP117826">
    <property type="protein sequence ID" value="XCC62029.1"/>
    <property type="molecule type" value="Genomic_DNA"/>
</dbReference>
<evidence type="ECO:0000256" key="1">
    <source>
        <dbReference type="ARBA" id="ARBA00006484"/>
    </source>
</evidence>
<dbReference type="RefSeq" id="WP_079545811.1">
    <property type="nucleotide sequence ID" value="NZ_CP117826.1"/>
</dbReference>
<keyword evidence="2" id="KW-0560">Oxidoreductase</keyword>
<dbReference type="SUPFAM" id="SSF51735">
    <property type="entry name" value="NAD(P)-binding Rossmann-fold domains"/>
    <property type="match status" value="1"/>
</dbReference>
<dbReference type="Gene3D" id="3.40.50.720">
    <property type="entry name" value="NAD(P)-binding Rossmann-like Domain"/>
    <property type="match status" value="1"/>
</dbReference>
<organism evidence="3">
    <name type="scientific">Christensenella massiliensis</name>
    <dbReference type="NCBI Taxonomy" id="1805714"/>
    <lineage>
        <taxon>Bacteria</taxon>
        <taxon>Bacillati</taxon>
        <taxon>Bacillota</taxon>
        <taxon>Clostridia</taxon>
        <taxon>Christensenellales</taxon>
        <taxon>Christensenellaceae</taxon>
        <taxon>Christensenella</taxon>
    </lineage>
</organism>
<evidence type="ECO:0000256" key="2">
    <source>
        <dbReference type="ARBA" id="ARBA00023002"/>
    </source>
</evidence>
<comment type="similarity">
    <text evidence="1">Belongs to the short-chain dehydrogenases/reductases (SDR) family.</text>
</comment>